<organism evidence="1 2">
    <name type="scientific">Photobacterium damselae</name>
    <dbReference type="NCBI Taxonomy" id="38293"/>
    <lineage>
        <taxon>Bacteria</taxon>
        <taxon>Pseudomonadati</taxon>
        <taxon>Pseudomonadota</taxon>
        <taxon>Gammaproteobacteria</taxon>
        <taxon>Vibrionales</taxon>
        <taxon>Vibrionaceae</taxon>
        <taxon>Photobacterium</taxon>
    </lineage>
</organism>
<comment type="caution">
    <text evidence="1">The sequence shown here is derived from an EMBL/GenBank/DDBJ whole genome shotgun (WGS) entry which is preliminary data.</text>
</comment>
<dbReference type="Proteomes" id="UP000241404">
    <property type="component" value="Unassembled WGS sequence"/>
</dbReference>
<gene>
    <name evidence="1" type="ORF">CTM90_18155</name>
</gene>
<name>A0ABD6X143_PHODM</name>
<accession>A0ABD6X143</accession>
<proteinExistence type="predicted"/>
<protein>
    <recommendedName>
        <fullName evidence="3">Pyocin activator protein PrtN</fullName>
    </recommendedName>
</protein>
<dbReference type="InterPro" id="IPR020518">
    <property type="entry name" value="Tscrpt_reg_PrtN"/>
</dbReference>
<sequence>MNSKISDLEAKVVLLVKFGMSPIIPLRNIADEYLGMSFNTALKKARLQALPLPVFRMGESQKADWVVSLDDLAELITQRADQARAEWQDLRNFAFRG</sequence>
<evidence type="ECO:0008006" key="3">
    <source>
        <dbReference type="Google" id="ProtNLM"/>
    </source>
</evidence>
<dbReference type="AlphaFoldDB" id="A0ABD6X143"/>
<dbReference type="Pfam" id="PF11112">
    <property type="entry name" value="PyocinActivator"/>
    <property type="match status" value="1"/>
</dbReference>
<reference evidence="1 2" key="1">
    <citation type="submission" date="2018-03" db="EMBL/GenBank/DDBJ databases">
        <title>Whole genome sequencing of Histamine producing bacteria.</title>
        <authorList>
            <person name="Butler K."/>
        </authorList>
    </citation>
    <scope>NUCLEOTIDE SEQUENCE [LARGE SCALE GENOMIC DNA]</scope>
    <source>
        <strain evidence="1 2">BT-6</strain>
    </source>
</reference>
<dbReference type="RefSeq" id="WP_065172548.1">
    <property type="nucleotide sequence ID" value="NZ_LZFH01000068.1"/>
</dbReference>
<dbReference type="EMBL" id="PYMM01000018">
    <property type="protein sequence ID" value="PSU15061.1"/>
    <property type="molecule type" value="Genomic_DNA"/>
</dbReference>
<evidence type="ECO:0000313" key="2">
    <source>
        <dbReference type="Proteomes" id="UP000241404"/>
    </source>
</evidence>
<evidence type="ECO:0000313" key="1">
    <source>
        <dbReference type="EMBL" id="PSU15061.1"/>
    </source>
</evidence>